<dbReference type="PANTHER" id="PTHR47326">
    <property type="entry name" value="TRANSPOSABLE ELEMENT TC3 TRANSPOSASE-LIKE PROTEIN"/>
    <property type="match status" value="1"/>
</dbReference>
<sequence>MHLWADESPHTIHQFRFSVNVWVGIIGSALVGSHILPPRLHAANFEDFLEDNLLDLLDDIPSAVRRDMWFQMDGGVFKRDNR</sequence>
<keyword evidence="2" id="KW-1185">Reference proteome</keyword>
<dbReference type="InterPro" id="IPR036397">
    <property type="entry name" value="RNaseH_sf"/>
</dbReference>
<accession>A0A8K0CQY9</accession>
<organism evidence="1 2">
    <name type="scientific">Ignelater luminosus</name>
    <name type="common">Cucubano</name>
    <name type="synonym">Pyrophorus luminosus</name>
    <dbReference type="NCBI Taxonomy" id="2038154"/>
    <lineage>
        <taxon>Eukaryota</taxon>
        <taxon>Metazoa</taxon>
        <taxon>Ecdysozoa</taxon>
        <taxon>Arthropoda</taxon>
        <taxon>Hexapoda</taxon>
        <taxon>Insecta</taxon>
        <taxon>Pterygota</taxon>
        <taxon>Neoptera</taxon>
        <taxon>Endopterygota</taxon>
        <taxon>Coleoptera</taxon>
        <taxon>Polyphaga</taxon>
        <taxon>Elateriformia</taxon>
        <taxon>Elateroidea</taxon>
        <taxon>Elateridae</taxon>
        <taxon>Agrypninae</taxon>
        <taxon>Pyrophorini</taxon>
        <taxon>Ignelater</taxon>
    </lineage>
</organism>
<name>A0A8K0CQY9_IGNLU</name>
<evidence type="ECO:0000313" key="2">
    <source>
        <dbReference type="Proteomes" id="UP000801492"/>
    </source>
</evidence>
<protein>
    <submittedName>
        <fullName evidence="1">Uncharacterized protein</fullName>
    </submittedName>
</protein>
<dbReference type="GO" id="GO:0003676">
    <property type="term" value="F:nucleic acid binding"/>
    <property type="evidence" value="ECO:0007669"/>
    <property type="project" value="InterPro"/>
</dbReference>
<reference evidence="1" key="1">
    <citation type="submission" date="2019-08" db="EMBL/GenBank/DDBJ databases">
        <title>The genome of the North American firefly Photinus pyralis.</title>
        <authorList>
            <consortium name="Photinus pyralis genome working group"/>
            <person name="Fallon T.R."/>
            <person name="Sander Lower S.E."/>
            <person name="Weng J.-K."/>
        </authorList>
    </citation>
    <scope>NUCLEOTIDE SEQUENCE</scope>
    <source>
        <strain evidence="1">TRF0915ILg1</strain>
        <tissue evidence="1">Whole body</tissue>
    </source>
</reference>
<gene>
    <name evidence="1" type="ORF">ILUMI_16097</name>
</gene>
<dbReference type="PANTHER" id="PTHR47326:SF1">
    <property type="entry name" value="HTH PSQ-TYPE DOMAIN-CONTAINING PROTEIN"/>
    <property type="match status" value="1"/>
</dbReference>
<dbReference type="Gene3D" id="3.30.420.10">
    <property type="entry name" value="Ribonuclease H-like superfamily/Ribonuclease H"/>
    <property type="match status" value="1"/>
</dbReference>
<dbReference type="Proteomes" id="UP000801492">
    <property type="component" value="Unassembled WGS sequence"/>
</dbReference>
<comment type="caution">
    <text evidence="1">The sequence shown here is derived from an EMBL/GenBank/DDBJ whole genome shotgun (WGS) entry which is preliminary data.</text>
</comment>
<evidence type="ECO:0000313" key="1">
    <source>
        <dbReference type="EMBL" id="KAF2890076.1"/>
    </source>
</evidence>
<dbReference type="OrthoDB" id="6622349at2759"/>
<proteinExistence type="predicted"/>
<dbReference type="AlphaFoldDB" id="A0A8K0CQY9"/>
<dbReference type="EMBL" id="VTPC01058768">
    <property type="protein sequence ID" value="KAF2890076.1"/>
    <property type="molecule type" value="Genomic_DNA"/>
</dbReference>